<dbReference type="EMBL" id="SZYH01000003">
    <property type="protein sequence ID" value="TKV63422.1"/>
    <property type="molecule type" value="Genomic_DNA"/>
</dbReference>
<proteinExistence type="predicted"/>
<dbReference type="InterPro" id="IPR005532">
    <property type="entry name" value="SUMF_dom"/>
</dbReference>
<dbReference type="OrthoDB" id="9768004at2"/>
<feature type="region of interest" description="Disordered" evidence="1">
    <location>
        <begin position="206"/>
        <end position="232"/>
    </location>
</feature>
<dbReference type="Gene3D" id="3.90.1580.10">
    <property type="entry name" value="paralog of FGE (formylglycine-generating enzyme)"/>
    <property type="match status" value="1"/>
</dbReference>
<accession>A0A4U6QT88</accession>
<evidence type="ECO:0000259" key="2">
    <source>
        <dbReference type="Pfam" id="PF03781"/>
    </source>
</evidence>
<protein>
    <submittedName>
        <fullName evidence="3">Formylglycine-generating enzyme family protein</fullName>
    </submittedName>
</protein>
<feature type="domain" description="Sulfatase-modifying factor enzyme-like" evidence="2">
    <location>
        <begin position="44"/>
        <end position="286"/>
    </location>
</feature>
<feature type="compositionally biased region" description="Basic and acidic residues" evidence="1">
    <location>
        <begin position="275"/>
        <end position="289"/>
    </location>
</feature>
<gene>
    <name evidence="3" type="ORF">FDP08_19650</name>
</gene>
<keyword evidence="4" id="KW-1185">Reference proteome</keyword>
<name>A0A4U6QT88_9GAMM</name>
<dbReference type="SUPFAM" id="SSF56436">
    <property type="entry name" value="C-type lectin-like"/>
    <property type="match status" value="1"/>
</dbReference>
<feature type="compositionally biased region" description="Basic and acidic residues" evidence="1">
    <location>
        <begin position="116"/>
        <end position="127"/>
    </location>
</feature>
<dbReference type="Proteomes" id="UP000308488">
    <property type="component" value="Unassembled WGS sequence"/>
</dbReference>
<evidence type="ECO:0000256" key="1">
    <source>
        <dbReference type="SAM" id="MobiDB-lite"/>
    </source>
</evidence>
<dbReference type="InterPro" id="IPR016187">
    <property type="entry name" value="CTDL_fold"/>
</dbReference>
<reference evidence="3 4" key="1">
    <citation type="submission" date="2019-05" db="EMBL/GenBank/DDBJ databases">
        <title>Marinobacter panjinensis sp. nov., a moderately halophilic bacterium isolated from sea tidal flat environment.</title>
        <authorList>
            <person name="Yang W."/>
            <person name="An M."/>
            <person name="He W."/>
            <person name="Luo X."/>
            <person name="Zhu L."/>
            <person name="Chen G."/>
            <person name="Zhang Y."/>
            <person name="Wang Y."/>
        </authorList>
    </citation>
    <scope>NUCLEOTIDE SEQUENCE [LARGE SCALE GENOMIC DNA]</scope>
    <source>
        <strain evidence="3 4">PJ-16</strain>
    </source>
</reference>
<organism evidence="3 4">
    <name type="scientific">Marinobacter panjinensis</name>
    <dbReference type="NCBI Taxonomy" id="2576384"/>
    <lineage>
        <taxon>Bacteria</taxon>
        <taxon>Pseudomonadati</taxon>
        <taxon>Pseudomonadota</taxon>
        <taxon>Gammaproteobacteria</taxon>
        <taxon>Pseudomonadales</taxon>
        <taxon>Marinobacteraceae</taxon>
        <taxon>Marinobacter</taxon>
    </lineage>
</organism>
<dbReference type="Pfam" id="PF03781">
    <property type="entry name" value="FGE-sulfatase"/>
    <property type="match status" value="1"/>
</dbReference>
<feature type="region of interest" description="Disordered" evidence="1">
    <location>
        <begin position="259"/>
        <end position="309"/>
    </location>
</feature>
<dbReference type="PROSITE" id="PS51257">
    <property type="entry name" value="PROKAR_LIPOPROTEIN"/>
    <property type="match status" value="1"/>
</dbReference>
<evidence type="ECO:0000313" key="4">
    <source>
        <dbReference type="Proteomes" id="UP000308488"/>
    </source>
</evidence>
<dbReference type="InterPro" id="IPR051043">
    <property type="entry name" value="Sulfatase_Mod_Factor_Kinase"/>
</dbReference>
<dbReference type="AlphaFoldDB" id="A0A4U6QT88"/>
<sequence length="324" mass="36035">MPGGKRVFCGLGIIALLISGCSSSELPKPTSEELEQVVQAAQNNLVYVKGGSFLLGDVGKPDGRYYTVLKDDNKPAIEVTLDSYSIGRYETTWHEFLIYLRDVERAEQYVQFREEPSSSIRDVRSDEDPLSPNYRLKPAKAPNYGEAEGYCQWLGEKLGLPISLPTESQWEYAARSRGKNVAYATNTGEIEKDPYLRRPIEYIDPSIPPTGNALSHSSNRTERRPVGSYPPNPLGLYDMTGNVAEWTRDWYQEDFYQHASKHNPEGPSAPPAPEDPQKVVRDWAGHGDHTGGTGTVFNRGGVPLDSSTNGFRCVVNHPDPVSRD</sequence>
<comment type="caution">
    <text evidence="3">The sequence shown here is derived from an EMBL/GenBank/DDBJ whole genome shotgun (WGS) entry which is preliminary data.</text>
</comment>
<dbReference type="PANTHER" id="PTHR23150">
    <property type="entry name" value="SULFATASE MODIFYING FACTOR 1, 2"/>
    <property type="match status" value="1"/>
</dbReference>
<feature type="region of interest" description="Disordered" evidence="1">
    <location>
        <begin position="116"/>
        <end position="137"/>
    </location>
</feature>
<evidence type="ECO:0000313" key="3">
    <source>
        <dbReference type="EMBL" id="TKV63422.1"/>
    </source>
</evidence>
<dbReference type="PANTHER" id="PTHR23150:SF19">
    <property type="entry name" value="FORMYLGLYCINE-GENERATING ENZYME"/>
    <property type="match status" value="1"/>
</dbReference>
<dbReference type="InterPro" id="IPR042095">
    <property type="entry name" value="SUMF_sf"/>
</dbReference>
<dbReference type="GO" id="GO:0120147">
    <property type="term" value="F:formylglycine-generating oxidase activity"/>
    <property type="evidence" value="ECO:0007669"/>
    <property type="project" value="TreeGrafter"/>
</dbReference>